<dbReference type="EMBL" id="AJ871581">
    <property type="protein sequence ID" value="CAI94707.1"/>
    <property type="molecule type" value="Genomic_DNA"/>
</dbReference>
<sequence>MTGFLIPDAPLPSARHLRLAIVGPDDCWAAALVEAFATVGRTVERLSLEELAPARTRAHQADVAFLTIRTSQMPSLVPRLGDALKGVVTVICTTSLQHDESGYFMQPVHGGSATGLASELLPGSRVVGAFQQFGPSHLALAGMGVFETDVPVIGDDREACDVVEELIDEFRGLEPVYAGGLKTAAAIEGLAALVGEATAGIGRPVGFRLSSGGIKILD</sequence>
<name>Q2PC58_STRRR</name>
<evidence type="ECO:0000313" key="1">
    <source>
        <dbReference type="EMBL" id="CAI94707.1"/>
    </source>
</evidence>
<keyword evidence="3" id="KW-1185">Reference proteome</keyword>
<reference evidence="3" key="5">
    <citation type="submission" date="2023-07" db="EMBL/GenBank/DDBJ databases">
        <title>Whole genome shotgun sequence of Streptomyces achromogenes subsp. rubradiris NBRC 14000.</title>
        <authorList>
            <person name="Komaki H."/>
            <person name="Tamura T."/>
        </authorList>
    </citation>
    <scope>NUCLEOTIDE SEQUENCE [LARGE SCALE GENOMIC DNA]</scope>
    <source>
        <strain evidence="3">NBRC 14000</strain>
    </source>
</reference>
<accession>Q2PC58</accession>
<dbReference type="RefSeq" id="WP_189999995.1">
    <property type="nucleotide sequence ID" value="NZ_BNCB01000057.1"/>
</dbReference>
<evidence type="ECO:0000313" key="2">
    <source>
        <dbReference type="EMBL" id="GHI52657.1"/>
    </source>
</evidence>
<reference evidence="2" key="4">
    <citation type="submission" date="2020-09" db="EMBL/GenBank/DDBJ databases">
        <title>Whole genome shotgun sequence of Streptomyces achromogenes subsp. rubradiris NBRC 14000.</title>
        <authorList>
            <person name="Komaki H."/>
            <person name="Tamura T."/>
        </authorList>
    </citation>
    <scope>NUCLEOTIDE SEQUENCE</scope>
    <source>
        <strain evidence="2">NBRC 14000</strain>
    </source>
</reference>
<reference evidence="1" key="1">
    <citation type="journal article" date="1997" name="Mol. Cells">
        <title>Identification of a gene cluster of biosynthetic genes of rubradirin substructures in S. achromogenes var. rubradiris NRRL3061.</title>
        <authorList>
            <person name="Sohng J.K."/>
            <person name="Oh T.J."/>
            <person name="Lee J.J."/>
            <person name="Kim C.G."/>
        </authorList>
    </citation>
    <scope>NUCLEOTIDE SEQUENCE</scope>
    <source>
        <strain evidence="1">NRRL 3061</strain>
    </source>
</reference>
<dbReference type="AlphaFoldDB" id="Q2PC58"/>
<protein>
    <submittedName>
        <fullName evidence="1">Putative F420 dependent NADP reductase</fullName>
    </submittedName>
</protein>
<dbReference type="Gene3D" id="3.40.50.720">
    <property type="entry name" value="NAD(P)-binding Rossmann-like Domain"/>
    <property type="match status" value="1"/>
</dbReference>
<reference evidence="1" key="2">
    <citation type="journal article" date="2003" name="Biotechnol. Lett.">
        <title>Functional identification of rub52 gene involved in the biosynthesis of rubradirin.</title>
        <authorList>
            <person name="Maharjan J."/>
            <person name="Liou K."/>
            <person name="Lee H.C."/>
            <person name="Kim C.G."/>
            <person name="Lee J.J."/>
            <person name="Yoo J.C."/>
            <person name="Sohng J.K."/>
        </authorList>
    </citation>
    <scope>NUCLEOTIDE SEQUENCE</scope>
    <source>
        <strain evidence="1">NRRL 3061</strain>
    </source>
</reference>
<dbReference type="Proteomes" id="UP000646738">
    <property type="component" value="Unassembled WGS sequence"/>
</dbReference>
<gene>
    <name evidence="1" type="primary">rubF7</name>
    <name evidence="2" type="ORF">Srubr_25030</name>
</gene>
<dbReference type="InterPro" id="IPR036291">
    <property type="entry name" value="NAD(P)-bd_dom_sf"/>
</dbReference>
<dbReference type="EMBL" id="BNEA01000008">
    <property type="protein sequence ID" value="GHI52657.1"/>
    <property type="molecule type" value="Genomic_DNA"/>
</dbReference>
<evidence type="ECO:0000313" key="3">
    <source>
        <dbReference type="Proteomes" id="UP000646738"/>
    </source>
</evidence>
<organism evidence="1">
    <name type="scientific">Streptomyces rubradiris</name>
    <name type="common">Streptomyces achromogenes subsp. rubradiris</name>
    <dbReference type="NCBI Taxonomy" id="285531"/>
    <lineage>
        <taxon>Bacteria</taxon>
        <taxon>Bacillati</taxon>
        <taxon>Actinomycetota</taxon>
        <taxon>Actinomycetes</taxon>
        <taxon>Kitasatosporales</taxon>
        <taxon>Streptomycetaceae</taxon>
        <taxon>Streptomyces</taxon>
    </lineage>
</organism>
<reference evidence="1" key="3">
    <citation type="submission" date="2004-12" db="EMBL/GenBank/DDBJ databases">
        <authorList>
            <person name="Kim C.G."/>
        </authorList>
    </citation>
    <scope>NUCLEOTIDE SEQUENCE</scope>
    <source>
        <strain evidence="1">NRRL 3061</strain>
    </source>
</reference>
<proteinExistence type="predicted"/>
<dbReference type="SUPFAM" id="SSF51735">
    <property type="entry name" value="NAD(P)-binding Rossmann-fold domains"/>
    <property type="match status" value="1"/>
</dbReference>